<evidence type="ECO:0000313" key="3">
    <source>
        <dbReference type="Proteomes" id="UP000681414"/>
    </source>
</evidence>
<name>A0A942TE95_9BACI</name>
<accession>A0A942TE95</accession>
<dbReference type="RefSeq" id="WP_213124418.1">
    <property type="nucleotide sequence ID" value="NZ_JAGYPG010000002.1"/>
</dbReference>
<keyword evidence="1" id="KW-1133">Transmembrane helix</keyword>
<keyword evidence="1" id="KW-0472">Membrane</keyword>
<dbReference type="AlphaFoldDB" id="A0A942TE95"/>
<sequence length="243" mass="28360">MNNSKIDFALKKQFEKEQLEVPELIKQRIHYTLENLPERKKPKIIFYTGKFKYVLGSIVCLMLAFVTIIPFISNQFRSGNHYAIPDDMTTVQLETFTTVMPKSWKTVEFGDEMNRMINIGPPDQSVWLTVSEGVYFITTGVGERNILMENFESSDSYKDFVDKMFNYHHSSHGMSIEEIDKVDNIPIFMNKIDDQIMLMAYPVVDKKPFAIFMQSGEINTVEKLKEEGYYQYFKQAILLTHPN</sequence>
<protein>
    <submittedName>
        <fullName evidence="2">Uncharacterized protein</fullName>
    </submittedName>
</protein>
<evidence type="ECO:0000256" key="1">
    <source>
        <dbReference type="SAM" id="Phobius"/>
    </source>
</evidence>
<gene>
    <name evidence="2" type="ORF">KHA97_08940</name>
</gene>
<proteinExistence type="predicted"/>
<organism evidence="2 3">
    <name type="scientific">Lederbergia citri</name>
    <dbReference type="NCBI Taxonomy" id="2833580"/>
    <lineage>
        <taxon>Bacteria</taxon>
        <taxon>Bacillati</taxon>
        <taxon>Bacillota</taxon>
        <taxon>Bacilli</taxon>
        <taxon>Bacillales</taxon>
        <taxon>Bacillaceae</taxon>
        <taxon>Lederbergia</taxon>
    </lineage>
</organism>
<keyword evidence="3" id="KW-1185">Reference proteome</keyword>
<comment type="caution">
    <text evidence="2">The sequence shown here is derived from an EMBL/GenBank/DDBJ whole genome shotgun (WGS) entry which is preliminary data.</text>
</comment>
<evidence type="ECO:0000313" key="2">
    <source>
        <dbReference type="EMBL" id="MBS4195181.1"/>
    </source>
</evidence>
<dbReference type="Proteomes" id="UP000681414">
    <property type="component" value="Unassembled WGS sequence"/>
</dbReference>
<reference evidence="2 3" key="1">
    <citation type="submission" date="2021-05" db="EMBL/GenBank/DDBJ databases">
        <title>Novel Bacillus species.</title>
        <authorList>
            <person name="Liu G."/>
        </authorList>
    </citation>
    <scope>NUCLEOTIDE SEQUENCE [LARGE SCALE GENOMIC DNA]</scope>
    <source>
        <strain evidence="3">FJAT-49780</strain>
    </source>
</reference>
<dbReference type="EMBL" id="JAGYPG010000002">
    <property type="protein sequence ID" value="MBS4195181.1"/>
    <property type="molecule type" value="Genomic_DNA"/>
</dbReference>
<feature type="transmembrane region" description="Helical" evidence="1">
    <location>
        <begin position="53"/>
        <end position="72"/>
    </location>
</feature>
<keyword evidence="1" id="KW-0812">Transmembrane</keyword>